<dbReference type="RefSeq" id="WP_131332044.1">
    <property type="nucleotide sequence ID" value="NZ_CP044017.1"/>
</dbReference>
<dbReference type="EMBL" id="CP044017">
    <property type="protein sequence ID" value="QES91051.1"/>
    <property type="molecule type" value="Genomic_DNA"/>
</dbReference>
<evidence type="ECO:0000313" key="2">
    <source>
        <dbReference type="Proteomes" id="UP000292424"/>
    </source>
</evidence>
<gene>
    <name evidence="1" type="ORF">E0W69_020265</name>
</gene>
<dbReference type="AlphaFoldDB" id="A0A5P2GH11"/>
<reference evidence="1 2" key="1">
    <citation type="submission" date="2019-09" db="EMBL/GenBank/DDBJ databases">
        <title>Complete genome sequence of Arachidicoccus sp. B3-10 isolated from apple orchard soil.</title>
        <authorList>
            <person name="Kim H.S."/>
            <person name="Han K.-I."/>
            <person name="Suh M.K."/>
            <person name="Lee K.C."/>
            <person name="Eom M.K."/>
            <person name="Kim J.-S."/>
            <person name="Kang S.W."/>
            <person name="Sin Y."/>
            <person name="Lee J.-S."/>
        </authorList>
    </citation>
    <scope>NUCLEOTIDE SEQUENCE [LARGE SCALE GENOMIC DNA]</scope>
    <source>
        <strain evidence="1 2">B3-10</strain>
        <plasmid evidence="2">pb3-10</plasmid>
    </source>
</reference>
<organism evidence="1 2">
    <name type="scientific">Rhizosphaericola mali</name>
    <dbReference type="NCBI Taxonomy" id="2545455"/>
    <lineage>
        <taxon>Bacteria</taxon>
        <taxon>Pseudomonadati</taxon>
        <taxon>Bacteroidota</taxon>
        <taxon>Chitinophagia</taxon>
        <taxon>Chitinophagales</taxon>
        <taxon>Chitinophagaceae</taxon>
        <taxon>Rhizosphaericola</taxon>
    </lineage>
</organism>
<evidence type="ECO:0000313" key="1">
    <source>
        <dbReference type="EMBL" id="QES91051.1"/>
    </source>
</evidence>
<dbReference type="Proteomes" id="UP000292424">
    <property type="component" value="Plasmid pB3-10"/>
</dbReference>
<dbReference type="OrthoDB" id="8084682at2"/>
<sequence>MEILKKYKPWAAKAQSWDYIENRYLTDFGNYHFRFVELVKHIKSSGLSNRLYGSTSMDKLVISIYEELDYRKEALHITFDLVQEKWHFEYFALPFQTPEFVRTYSADKGIEKLENFIKAINW</sequence>
<keyword evidence="1" id="KW-0614">Plasmid</keyword>
<accession>A0A5P2GH11</accession>
<dbReference type="KEGG" id="arac:E0W69_020265"/>
<keyword evidence="2" id="KW-1185">Reference proteome</keyword>
<name>A0A5P2GH11_9BACT</name>
<geneLocation type="plasmid" evidence="2">
    <name>pb3-10</name>
</geneLocation>
<proteinExistence type="predicted"/>
<protein>
    <submittedName>
        <fullName evidence="1">Uncharacterized protein</fullName>
    </submittedName>
</protein>